<feature type="region of interest" description="Disordered" evidence="1">
    <location>
        <begin position="1"/>
        <end position="24"/>
    </location>
</feature>
<evidence type="ECO:0000313" key="3">
    <source>
        <dbReference type="Proteomes" id="UP000247551"/>
    </source>
</evidence>
<dbReference type="Proteomes" id="UP000247551">
    <property type="component" value="Unassembled WGS sequence"/>
</dbReference>
<dbReference type="EMBL" id="QKLW01000001">
    <property type="protein sequence ID" value="PYF84562.1"/>
    <property type="molecule type" value="Genomic_DNA"/>
</dbReference>
<feature type="compositionally biased region" description="Basic residues" evidence="1">
    <location>
        <begin position="1"/>
        <end position="16"/>
    </location>
</feature>
<dbReference type="InterPro" id="IPR043733">
    <property type="entry name" value="DUF5677"/>
</dbReference>
<evidence type="ECO:0000313" key="2">
    <source>
        <dbReference type="EMBL" id="PYF84562.1"/>
    </source>
</evidence>
<dbReference type="AlphaFoldDB" id="A0A318V6Y7"/>
<gene>
    <name evidence="2" type="ORF">DFP75_101600</name>
</gene>
<comment type="caution">
    <text evidence="2">The sequence shown here is derived from an EMBL/GenBank/DDBJ whole genome shotgun (WGS) entry which is preliminary data.</text>
</comment>
<dbReference type="Pfam" id="PF18928">
    <property type="entry name" value="DUF5677"/>
    <property type="match status" value="1"/>
</dbReference>
<accession>A0A318V6Y7</accession>
<proteinExistence type="predicted"/>
<name>A0A318V6Y7_9GAMM</name>
<evidence type="ECO:0000256" key="1">
    <source>
        <dbReference type="SAM" id="MobiDB-lite"/>
    </source>
</evidence>
<organism evidence="2 3">
    <name type="scientific">Marinomonas alcarazii</name>
    <dbReference type="NCBI Taxonomy" id="491949"/>
    <lineage>
        <taxon>Bacteria</taxon>
        <taxon>Pseudomonadati</taxon>
        <taxon>Pseudomonadota</taxon>
        <taxon>Gammaproteobacteria</taxon>
        <taxon>Oceanospirillales</taxon>
        <taxon>Oceanospirillaceae</taxon>
        <taxon>Marinomonas</taxon>
    </lineage>
</organism>
<keyword evidence="3" id="KW-1185">Reference proteome</keyword>
<reference evidence="2 3" key="1">
    <citation type="submission" date="2018-06" db="EMBL/GenBank/DDBJ databases">
        <title>Genomic Encyclopedia of Type Strains, Phase III (KMG-III): the genomes of soil and plant-associated and newly described type strains.</title>
        <authorList>
            <person name="Whitman W."/>
        </authorList>
    </citation>
    <scope>NUCLEOTIDE SEQUENCE [LARGE SCALE GENOMIC DNA]</scope>
    <source>
        <strain evidence="2 3">CECT 7730</strain>
    </source>
</reference>
<dbReference type="RefSeq" id="WP_110572074.1">
    <property type="nucleotide sequence ID" value="NZ_QKLW01000001.1"/>
</dbReference>
<sequence length="504" mass="58686">MTQKRVRQQQKRKNSKGKIDSHRKEGSTLISPFNQISNTSYLSWINDRLPCMVWAGLLINGIGREEAIEIFRKLGLHIGTLYREVENRNCKLPIVGVYGLSTLDDDLQEKFFEVLFTEERVSHALKPLILFKDLPLFNKWAEYLGVVSDDEEVLWTNLADAVAILLDHQSQEATDCRWAYMIPIVNSGKLRLQNEEQYREYIEYPNYEDQRKVRPTIRATEMNLGSGVMDDDYAQAKKAWSEKFWEECKHNTECFAPEPKNSSVDFDITKTVSLMREIWGDLLNHFLATDKFTHVQARRDASFGFCFYALTVTQEGLASSGKLLTAKLALRMLAEIYITFKYLISVRDEKLWDIYRSYGSGQAKLTFLKLDEVLTDQPGYIKKENIEELANEDIYMDFQNIDLGNWAKTDLRTMSQVARCKEVYDAYYSWPSSYAHGQWCAVRDVVFTTCYNPLHRLHRIPRPAPRYEDGAENDLILLFNKILDLLNDVYPSFERRAKLLQKPE</sequence>
<protein>
    <submittedName>
        <fullName evidence="2">Uncharacterized protein</fullName>
    </submittedName>
</protein>